<dbReference type="OrthoDB" id="1488930at2"/>
<evidence type="ECO:0000256" key="1">
    <source>
        <dbReference type="SAM" id="Phobius"/>
    </source>
</evidence>
<dbReference type="EMBL" id="FRAM01000003">
    <property type="protein sequence ID" value="SHK52360.1"/>
    <property type="molecule type" value="Genomic_DNA"/>
</dbReference>
<proteinExistence type="predicted"/>
<keyword evidence="1" id="KW-0472">Membrane</keyword>
<accession>A0A1M6T5Y4</accession>
<evidence type="ECO:0000313" key="2">
    <source>
        <dbReference type="EMBL" id="SHK52360.1"/>
    </source>
</evidence>
<dbReference type="AlphaFoldDB" id="A0A1M6T5Y4"/>
<evidence type="ECO:0000313" key="3">
    <source>
        <dbReference type="Proteomes" id="UP000184498"/>
    </source>
</evidence>
<keyword evidence="1" id="KW-1133">Transmembrane helix</keyword>
<gene>
    <name evidence="2" type="ORF">SAMN05444371_2662</name>
</gene>
<organism evidence="2 3">
    <name type="scientific">Epilithonimonas mollis</name>
    <dbReference type="NCBI Taxonomy" id="216903"/>
    <lineage>
        <taxon>Bacteria</taxon>
        <taxon>Pseudomonadati</taxon>
        <taxon>Bacteroidota</taxon>
        <taxon>Flavobacteriia</taxon>
        <taxon>Flavobacteriales</taxon>
        <taxon>Weeksellaceae</taxon>
        <taxon>Chryseobacterium group</taxon>
        <taxon>Epilithonimonas</taxon>
    </lineage>
</organism>
<sequence>METTFVKTRREQLSFFGFIFLALGFIGLLLYGNYMNNVLDKKIQNLKDEQAKFELKKKENSQLTMLIPKKDSAKLNKIIEISKTQINAVETKTILKTDENTKSVVYIQVGSEKTLASLKQEDFINKISGDGYKVIDEYDLEEGKANNQIRFFNLEDKILAENLSVRIKRNFPEIILTTKFVKLPKTRIPAGQLEVWIE</sequence>
<keyword evidence="1" id="KW-0812">Transmembrane</keyword>
<reference evidence="3" key="1">
    <citation type="submission" date="2016-11" db="EMBL/GenBank/DDBJ databases">
        <authorList>
            <person name="Varghese N."/>
            <person name="Submissions S."/>
        </authorList>
    </citation>
    <scope>NUCLEOTIDE SEQUENCE [LARGE SCALE GENOMIC DNA]</scope>
    <source>
        <strain evidence="3">DSM 18016</strain>
    </source>
</reference>
<feature type="transmembrane region" description="Helical" evidence="1">
    <location>
        <begin position="12"/>
        <end position="32"/>
    </location>
</feature>
<dbReference type="RefSeq" id="WP_072998863.1">
    <property type="nucleotide sequence ID" value="NZ_FRAM01000003.1"/>
</dbReference>
<dbReference type="STRING" id="216903.SAMN05444371_2662"/>
<name>A0A1M6T5Y4_9FLAO</name>
<keyword evidence="3" id="KW-1185">Reference proteome</keyword>
<protein>
    <submittedName>
        <fullName evidence="2">Uncharacterized protein</fullName>
    </submittedName>
</protein>
<dbReference type="Proteomes" id="UP000184498">
    <property type="component" value="Unassembled WGS sequence"/>
</dbReference>